<gene>
    <name evidence="1" type="ORF">GXM_01109</name>
</gene>
<evidence type="ECO:0000313" key="1">
    <source>
        <dbReference type="EMBL" id="QFS43636.1"/>
    </source>
</evidence>
<dbReference type="Proteomes" id="UP000326678">
    <property type="component" value="Chromosome Gxm1"/>
</dbReference>
<reference evidence="1 2" key="1">
    <citation type="submission" date="2019-10" db="EMBL/GenBank/DDBJ databases">
        <title>Genomic and transcriptomic insights into the perfect genentic adaptation of a filamentous nitrogen-fixing cyanobacterium to rice fields.</title>
        <authorList>
            <person name="Chen Z."/>
        </authorList>
    </citation>
    <scope>NUCLEOTIDE SEQUENCE [LARGE SCALE GENOMIC DNA]</scope>
    <source>
        <strain evidence="1">CCNUC1</strain>
    </source>
</reference>
<name>A0A5P8VU26_9NOSO</name>
<proteinExistence type="predicted"/>
<keyword evidence="2" id="KW-1185">Reference proteome</keyword>
<dbReference type="EMBL" id="CP045226">
    <property type="protein sequence ID" value="QFS43636.1"/>
    <property type="molecule type" value="Genomic_DNA"/>
</dbReference>
<dbReference type="AlphaFoldDB" id="A0A5P8VU26"/>
<protein>
    <submittedName>
        <fullName evidence="1">Uncharacterized protein</fullName>
    </submittedName>
</protein>
<evidence type="ECO:0000313" key="2">
    <source>
        <dbReference type="Proteomes" id="UP000326678"/>
    </source>
</evidence>
<dbReference type="KEGG" id="nsh:GXM_01109"/>
<organism evidence="1 2">
    <name type="scientific">Nostoc sphaeroides CCNUC1</name>
    <dbReference type="NCBI Taxonomy" id="2653204"/>
    <lineage>
        <taxon>Bacteria</taxon>
        <taxon>Bacillati</taxon>
        <taxon>Cyanobacteriota</taxon>
        <taxon>Cyanophyceae</taxon>
        <taxon>Nostocales</taxon>
        <taxon>Nostocaceae</taxon>
        <taxon>Nostoc</taxon>
    </lineage>
</organism>
<accession>A0A5P8VU26</accession>
<sequence>MTTSTSLSTSSLNSRLLSWLSVPLRGSKLRVASRREVETN</sequence>